<dbReference type="AlphaFoldDB" id="A0AAU9CST4"/>
<dbReference type="EMBL" id="AP025285">
    <property type="protein sequence ID" value="BDC90857.1"/>
    <property type="molecule type" value="Genomic_DNA"/>
</dbReference>
<proteinExistence type="predicted"/>
<dbReference type="KEGG" id="lcal:ATTO_07290"/>
<accession>A0AAU9CST4</accession>
<name>A0AAU9CST4_9ACTN</name>
<evidence type="ECO:0000313" key="2">
    <source>
        <dbReference type="Proteomes" id="UP001431186"/>
    </source>
</evidence>
<sequence length="51" mass="5668">MRNTLEFVVVGCGVHKKLGRSPIMHSPFAGLMNREISGGSLWEISRLVKDI</sequence>
<organism evidence="1 2">
    <name type="scientific">Leptogranulimonas caecicola</name>
    <dbReference type="NCBI Taxonomy" id="2894156"/>
    <lineage>
        <taxon>Bacteria</taxon>
        <taxon>Bacillati</taxon>
        <taxon>Actinomycetota</taxon>
        <taxon>Coriobacteriia</taxon>
        <taxon>Coriobacteriales</taxon>
        <taxon>Kribbibacteriaceae</taxon>
        <taxon>Leptogranulimonas</taxon>
    </lineage>
</organism>
<keyword evidence="2" id="KW-1185">Reference proteome</keyword>
<dbReference type="Proteomes" id="UP001431186">
    <property type="component" value="Chromosome"/>
</dbReference>
<evidence type="ECO:0000313" key="1">
    <source>
        <dbReference type="EMBL" id="BDC90857.1"/>
    </source>
</evidence>
<reference evidence="1" key="1">
    <citation type="submission" date="2021-11" db="EMBL/GenBank/DDBJ databases">
        <title>Complete genome sequence of Atopobiaceae bacterium TOC12.</title>
        <authorList>
            <person name="Morinaga K."/>
            <person name="Kusada H."/>
            <person name="Tamaki H."/>
        </authorList>
    </citation>
    <scope>NUCLEOTIDE SEQUENCE</scope>
    <source>
        <strain evidence="1">TOC12</strain>
    </source>
</reference>
<protein>
    <submittedName>
        <fullName evidence="1">Uncharacterized protein</fullName>
    </submittedName>
</protein>
<gene>
    <name evidence="1" type="ORF">ATTO_07290</name>
</gene>